<proteinExistence type="predicted"/>
<gene>
    <name evidence="2" type="ORF">BDY17DRAFT_333990</name>
</gene>
<organism evidence="2 3">
    <name type="scientific">Neohortaea acidophila</name>
    <dbReference type="NCBI Taxonomy" id="245834"/>
    <lineage>
        <taxon>Eukaryota</taxon>
        <taxon>Fungi</taxon>
        <taxon>Dikarya</taxon>
        <taxon>Ascomycota</taxon>
        <taxon>Pezizomycotina</taxon>
        <taxon>Dothideomycetes</taxon>
        <taxon>Dothideomycetidae</taxon>
        <taxon>Mycosphaerellales</taxon>
        <taxon>Teratosphaeriaceae</taxon>
        <taxon>Neohortaea</taxon>
    </lineage>
</organism>
<evidence type="ECO:0000313" key="2">
    <source>
        <dbReference type="EMBL" id="KAF2482977.1"/>
    </source>
</evidence>
<accession>A0A6A6PUR2</accession>
<feature type="signal peptide" evidence="1">
    <location>
        <begin position="1"/>
        <end position="25"/>
    </location>
</feature>
<dbReference type="RefSeq" id="XP_033589547.1">
    <property type="nucleotide sequence ID" value="XM_033737911.1"/>
</dbReference>
<dbReference type="GeneID" id="54478913"/>
<sequence length="410" mass="43161">MCSIICLRARLSSLLWLFPIICCNAFTASSNASRFANTNCSVVLPYGTQYEWRFSAGTTRRPVATNSAGTQITNITFTTSIFATDGKWEFQTTQTVVTFPTAFLVDADQYAWATGPATTTTQFFPTVYPHAQLSNFDWAAIAPSGDLGGLLFTLAPTVTSLNGIGYYRSLYPSIGPIQTCQPATPLQIFDQPPGVLNVGTLELPTFSVGTPTTSGQSSSLEANLTVTLGSTHVSLTTVALSGTSTSDEYAGATTASHSSAVGFATPSPTTRIASATAASSDQTFWPPTDHSNRPTPFQPSETAGIYINGHPLPFNSTITLGTGPTLTAIALETNSAGRTVLYGNITTTGPTSIPLLSSSITGNPTSPSVRLPSIVSSLTPTIVYTNDTSKGRSLRADIRLLALLLPVLAW</sequence>
<keyword evidence="1" id="KW-0732">Signal</keyword>
<reference evidence="2" key="1">
    <citation type="journal article" date="2020" name="Stud. Mycol.">
        <title>101 Dothideomycetes genomes: a test case for predicting lifestyles and emergence of pathogens.</title>
        <authorList>
            <person name="Haridas S."/>
            <person name="Albert R."/>
            <person name="Binder M."/>
            <person name="Bloem J."/>
            <person name="Labutti K."/>
            <person name="Salamov A."/>
            <person name="Andreopoulos B."/>
            <person name="Baker S."/>
            <person name="Barry K."/>
            <person name="Bills G."/>
            <person name="Bluhm B."/>
            <person name="Cannon C."/>
            <person name="Castanera R."/>
            <person name="Culley D."/>
            <person name="Daum C."/>
            <person name="Ezra D."/>
            <person name="Gonzalez J."/>
            <person name="Henrissat B."/>
            <person name="Kuo A."/>
            <person name="Liang C."/>
            <person name="Lipzen A."/>
            <person name="Lutzoni F."/>
            <person name="Magnuson J."/>
            <person name="Mondo S."/>
            <person name="Nolan M."/>
            <person name="Ohm R."/>
            <person name="Pangilinan J."/>
            <person name="Park H.-J."/>
            <person name="Ramirez L."/>
            <person name="Alfaro M."/>
            <person name="Sun H."/>
            <person name="Tritt A."/>
            <person name="Yoshinaga Y."/>
            <person name="Zwiers L.-H."/>
            <person name="Turgeon B."/>
            <person name="Goodwin S."/>
            <person name="Spatafora J."/>
            <person name="Crous P."/>
            <person name="Grigoriev I."/>
        </authorList>
    </citation>
    <scope>NUCLEOTIDE SEQUENCE</scope>
    <source>
        <strain evidence="2">CBS 113389</strain>
    </source>
</reference>
<protein>
    <submittedName>
        <fullName evidence="2">Uncharacterized protein</fullName>
    </submittedName>
</protein>
<dbReference type="Proteomes" id="UP000799767">
    <property type="component" value="Unassembled WGS sequence"/>
</dbReference>
<name>A0A6A6PUR2_9PEZI</name>
<dbReference type="AlphaFoldDB" id="A0A6A6PUR2"/>
<feature type="chain" id="PRO_5025562835" evidence="1">
    <location>
        <begin position="26"/>
        <end position="410"/>
    </location>
</feature>
<dbReference type="EMBL" id="MU001635">
    <property type="protein sequence ID" value="KAF2482977.1"/>
    <property type="molecule type" value="Genomic_DNA"/>
</dbReference>
<keyword evidence="3" id="KW-1185">Reference proteome</keyword>
<evidence type="ECO:0000256" key="1">
    <source>
        <dbReference type="SAM" id="SignalP"/>
    </source>
</evidence>
<evidence type="ECO:0000313" key="3">
    <source>
        <dbReference type="Proteomes" id="UP000799767"/>
    </source>
</evidence>